<evidence type="ECO:0000259" key="10">
    <source>
        <dbReference type="PROSITE" id="PS00716"/>
    </source>
</evidence>
<comment type="similarity">
    <text evidence="7">Belongs to the sigma-70 factor family. RpoD/SigA subfamily.</text>
</comment>
<dbReference type="HAMAP" id="MF_00963">
    <property type="entry name" value="Sigma70_RpoD_SigA"/>
    <property type="match status" value="1"/>
</dbReference>
<dbReference type="InterPro" id="IPR007624">
    <property type="entry name" value="RNA_pol_sigma70_r3"/>
</dbReference>
<dbReference type="InterPro" id="IPR007627">
    <property type="entry name" value="RNA_pol_sigma70_r2"/>
</dbReference>
<dbReference type="FunFam" id="1.10.601.10:FF:000001">
    <property type="entry name" value="RNA polymerase sigma factor SigA"/>
    <property type="match status" value="1"/>
</dbReference>
<dbReference type="STRING" id="580340.Tlie_0607"/>
<evidence type="ECO:0000256" key="6">
    <source>
        <dbReference type="ARBA" id="ARBA00023163"/>
    </source>
</evidence>
<dbReference type="HOGENOM" id="CLU_014793_3_3_0"/>
<accession>G7V8Q1</accession>
<dbReference type="NCBIfam" id="NF006666">
    <property type="entry name" value="PRK09210.1"/>
    <property type="match status" value="1"/>
</dbReference>
<feature type="short sequence motif" description="Interaction with polymerase core subunit RpoC" evidence="7">
    <location>
        <begin position="169"/>
        <end position="172"/>
    </location>
</feature>
<feature type="region of interest" description="Sigma-70 factor domain-3" evidence="7">
    <location>
        <begin position="224"/>
        <end position="300"/>
    </location>
</feature>
<dbReference type="Pfam" id="PF04539">
    <property type="entry name" value="Sigma70_r3"/>
    <property type="match status" value="1"/>
</dbReference>
<keyword evidence="3 7" id="KW-0805">Transcription regulation</keyword>
<dbReference type="InterPro" id="IPR007630">
    <property type="entry name" value="RNA_pol_sigma70_r4"/>
</dbReference>
<evidence type="ECO:0000256" key="8">
    <source>
        <dbReference type="SAM" id="Coils"/>
    </source>
</evidence>
<dbReference type="Pfam" id="PF04542">
    <property type="entry name" value="Sigma70_r2"/>
    <property type="match status" value="1"/>
</dbReference>
<dbReference type="Pfam" id="PF00140">
    <property type="entry name" value="Sigma70_r1_2"/>
    <property type="match status" value="1"/>
</dbReference>
<dbReference type="InterPro" id="IPR050239">
    <property type="entry name" value="Sigma-70_RNA_pol_init_factors"/>
</dbReference>
<dbReference type="GO" id="GO:0003677">
    <property type="term" value="F:DNA binding"/>
    <property type="evidence" value="ECO:0007669"/>
    <property type="project" value="UniProtKB-UniRule"/>
</dbReference>
<feature type="region of interest" description="Sigma-70 factor domain-2" evidence="7">
    <location>
        <begin position="145"/>
        <end position="215"/>
    </location>
</feature>
<dbReference type="InterPro" id="IPR042189">
    <property type="entry name" value="RNA_pol_sigma_70_r1_1_sf"/>
</dbReference>
<dbReference type="InterPro" id="IPR013324">
    <property type="entry name" value="RNA_pol_sigma_r3/r4-like"/>
</dbReference>
<reference evidence="12" key="1">
    <citation type="submission" date="2011-10" db="EMBL/GenBank/DDBJ databases">
        <title>The complete genome of chromosome of Thermovirga lienii DSM 17291.</title>
        <authorList>
            <consortium name="US DOE Joint Genome Institute (JGI-PGF)"/>
            <person name="Lucas S."/>
            <person name="Copeland A."/>
            <person name="Lapidus A."/>
            <person name="Glavina del Rio T."/>
            <person name="Dalin E."/>
            <person name="Tice H."/>
            <person name="Bruce D."/>
            <person name="Goodwin L."/>
            <person name="Pitluck S."/>
            <person name="Peters L."/>
            <person name="Mikhailova N."/>
            <person name="Saunders E."/>
            <person name="Kyrpides N."/>
            <person name="Mavromatis K."/>
            <person name="Ivanova N."/>
            <person name="Last F.I."/>
            <person name="Brettin T."/>
            <person name="Detter J.C."/>
            <person name="Han C."/>
            <person name="Larimer F."/>
            <person name="Land M."/>
            <person name="Hauser L."/>
            <person name="Markowitz V."/>
            <person name="Cheng J.-F."/>
            <person name="Hugenholtz P."/>
            <person name="Woyke T."/>
            <person name="Wu D."/>
            <person name="Spring S."/>
            <person name="Schroeder M."/>
            <person name="Brambilla E.-M."/>
            <person name="Klenk H.-P."/>
            <person name="Eisen J.A."/>
        </authorList>
    </citation>
    <scope>NUCLEOTIDE SEQUENCE [LARGE SCALE GENOMIC DNA]</scope>
    <source>
        <strain evidence="12">ATCC BAA-1197 / DSM 17291 / Cas60314</strain>
    </source>
</reference>
<name>G7V8Q1_THELD</name>
<gene>
    <name evidence="7" type="primary">sigA</name>
    <name evidence="11" type="ordered locus">Tlie_0607</name>
</gene>
<feature type="domain" description="RNA polymerase sigma-70" evidence="9">
    <location>
        <begin position="169"/>
        <end position="182"/>
    </location>
</feature>
<dbReference type="GO" id="GO:0006352">
    <property type="term" value="P:DNA-templated transcription initiation"/>
    <property type="evidence" value="ECO:0007669"/>
    <property type="project" value="UniProtKB-UniRule"/>
</dbReference>
<dbReference type="FunFam" id="1.10.10.10:FF:000002">
    <property type="entry name" value="RNA polymerase sigma factor SigA"/>
    <property type="match status" value="1"/>
</dbReference>
<dbReference type="KEGG" id="tli:Tlie_0607"/>
<dbReference type="FunFam" id="1.10.10.10:FF:000004">
    <property type="entry name" value="RNA polymerase sigma factor SigA"/>
    <property type="match status" value="1"/>
</dbReference>
<keyword evidence="5 7" id="KW-0238">DNA-binding</keyword>
<dbReference type="Gene3D" id="1.10.220.120">
    <property type="entry name" value="Sigma-70 factor, region 1.1"/>
    <property type="match status" value="1"/>
</dbReference>
<evidence type="ECO:0000256" key="2">
    <source>
        <dbReference type="ARBA" id="ARBA00022490"/>
    </source>
</evidence>
<dbReference type="GO" id="GO:0005737">
    <property type="term" value="C:cytoplasm"/>
    <property type="evidence" value="ECO:0007669"/>
    <property type="project" value="UniProtKB-SubCell"/>
</dbReference>
<evidence type="ECO:0000313" key="12">
    <source>
        <dbReference type="Proteomes" id="UP000005868"/>
    </source>
</evidence>
<dbReference type="InterPro" id="IPR013325">
    <property type="entry name" value="RNA_pol_sigma_r2"/>
</dbReference>
<sequence length="378" mass="43467">MSQGDREHEKQGTEMTSKDVMQYIDSFKDLFHMGREKGFLTYEDIEKNLPPEVINAETLDNLYFNLMELGIDLVEEEKGKEGEGAAGTQPSELVDDLGELEDLPLSDPVRMYLREIGKIPLLTPEEEVELAKRVEEGDPEAKAKLIEANLRLVVSIAKKYIGRGMLFLDLIQEGNLGLIRAVEKFDYRKGFKFSTYATWWIRQAITRAIADQARTIRIPVHMVETINKLIRVSRQLVQQLGREPTAEEIAAEMGIAPEKVEEIHRIAQEPVSLETPIGEEEDSELGDFLEDKDIPSPEEAAAQQLLREQLEEMLEELTDREREVLRLRFGLEDGHPYTLEEVGRRFGVTRERIRQIEAKALRKLRHPSRSKKLRDYLD</sequence>
<evidence type="ECO:0000259" key="9">
    <source>
        <dbReference type="PROSITE" id="PS00715"/>
    </source>
</evidence>
<evidence type="ECO:0000256" key="3">
    <source>
        <dbReference type="ARBA" id="ARBA00023015"/>
    </source>
</evidence>
<comment type="subunit">
    <text evidence="1">Interacts transiently with the RNA polymerase catalytic core formed by RpoA, RpoB, RpoC and RpoZ (2 alpha, 1 beta, 1 beta' and 1 omega subunit) to form the RNA polymerase holoenzyme that can initiate transcription.</text>
</comment>
<dbReference type="PRINTS" id="PR00046">
    <property type="entry name" value="SIGMA70FCT"/>
</dbReference>
<keyword evidence="2 7" id="KW-0963">Cytoplasm</keyword>
<dbReference type="SUPFAM" id="SSF88946">
    <property type="entry name" value="Sigma2 domain of RNA polymerase sigma factors"/>
    <property type="match status" value="1"/>
</dbReference>
<dbReference type="Pfam" id="PF03979">
    <property type="entry name" value="Sigma70_r1_1"/>
    <property type="match status" value="1"/>
</dbReference>
<dbReference type="InterPro" id="IPR012760">
    <property type="entry name" value="RNA_pol_sigma_RpoD_C"/>
</dbReference>
<dbReference type="PANTHER" id="PTHR30603:SF60">
    <property type="entry name" value="RNA POLYMERASE SIGMA FACTOR RPOD"/>
    <property type="match status" value="1"/>
</dbReference>
<feature type="coiled-coil region" evidence="8">
    <location>
        <begin position="300"/>
        <end position="327"/>
    </location>
</feature>
<dbReference type="CDD" id="cd06171">
    <property type="entry name" value="Sigma70_r4"/>
    <property type="match status" value="1"/>
</dbReference>
<comment type="subcellular location">
    <subcellularLocation>
        <location evidence="7">Cytoplasm</location>
    </subcellularLocation>
</comment>
<dbReference type="GO" id="GO:0016987">
    <property type="term" value="F:sigma factor activity"/>
    <property type="evidence" value="ECO:0007669"/>
    <property type="project" value="UniProtKB-UniRule"/>
</dbReference>
<comment type="function">
    <text evidence="7">Sigma factors are initiation factors that promote the attachment of RNA polymerase to specific initiation sites and are then released. This sigma factor is the primary sigma factor during exponential growth.</text>
</comment>
<dbReference type="PROSITE" id="PS00715">
    <property type="entry name" value="SIGMA70_1"/>
    <property type="match status" value="1"/>
</dbReference>
<evidence type="ECO:0000256" key="1">
    <source>
        <dbReference type="ARBA" id="ARBA00011344"/>
    </source>
</evidence>
<reference evidence="11 12" key="2">
    <citation type="journal article" date="2012" name="Stand. Genomic Sci.">
        <title>Genome sequence of the moderately thermophilic, amino-acid-degrading and sulfur-reducing bacterium Thermovirga lienii type strain (Cas60314(T)).</title>
        <authorList>
            <person name="Goker M."/>
            <person name="Saunders E."/>
            <person name="Lapidus A."/>
            <person name="Nolan M."/>
            <person name="Lucas S."/>
            <person name="Hammon N."/>
            <person name="Deshpande S."/>
            <person name="Cheng J.F."/>
            <person name="Han C."/>
            <person name="Tapia R."/>
            <person name="Goodwin L.A."/>
            <person name="Pitluck S."/>
            <person name="Liolios K."/>
            <person name="Mavromatis K."/>
            <person name="Pagani I."/>
            <person name="Ivanova N."/>
            <person name="Mikhailova N."/>
            <person name="Pati A."/>
            <person name="Chen A."/>
            <person name="Palaniappan K."/>
            <person name="Land M."/>
            <person name="Chang Y.J."/>
            <person name="Jeffries C.D."/>
            <person name="Brambilla E.M."/>
            <person name="Rohde M."/>
            <person name="Spring S."/>
            <person name="Detter J.C."/>
            <person name="Woyke T."/>
            <person name="Bristow J."/>
            <person name="Eisen J.A."/>
            <person name="Markowitz V."/>
            <person name="Hugenholtz P."/>
            <person name="Kyrpides N.C."/>
            <person name="Klenk H.P."/>
        </authorList>
    </citation>
    <scope>NUCLEOTIDE SEQUENCE [LARGE SCALE GENOMIC DNA]</scope>
    <source>
        <strain evidence="12">ATCC BAA-1197 / DSM 17291 / Cas60314</strain>
    </source>
</reference>
<dbReference type="InterPro" id="IPR036388">
    <property type="entry name" value="WH-like_DNA-bd_sf"/>
</dbReference>
<keyword evidence="6 7" id="KW-0804">Transcription</keyword>
<dbReference type="eggNOG" id="COG0568">
    <property type="taxonomic scope" value="Bacteria"/>
</dbReference>
<keyword evidence="4 7" id="KW-0731">Sigma factor</keyword>
<feature type="DNA-binding region" description="H-T-H motif" evidence="7">
    <location>
        <begin position="339"/>
        <end position="358"/>
    </location>
</feature>
<dbReference type="Proteomes" id="UP000005868">
    <property type="component" value="Chromosome"/>
</dbReference>
<dbReference type="InterPro" id="IPR009042">
    <property type="entry name" value="RNA_pol_sigma70_r1_2"/>
</dbReference>
<dbReference type="Gene3D" id="1.10.601.10">
    <property type="entry name" value="RNA Polymerase Primary Sigma Factor"/>
    <property type="match status" value="2"/>
</dbReference>
<dbReference type="AlphaFoldDB" id="G7V8Q1"/>
<protein>
    <recommendedName>
        <fullName evidence="7">RNA polymerase sigma factor SigA</fullName>
    </recommendedName>
</protein>
<dbReference type="NCBIfam" id="TIGR02393">
    <property type="entry name" value="RpoD_Cterm"/>
    <property type="match status" value="1"/>
</dbReference>
<dbReference type="InterPro" id="IPR000943">
    <property type="entry name" value="RNA_pol_sigma70"/>
</dbReference>
<dbReference type="PROSITE" id="PS00716">
    <property type="entry name" value="SIGMA70_2"/>
    <property type="match status" value="1"/>
</dbReference>
<dbReference type="InterPro" id="IPR028630">
    <property type="entry name" value="Sigma70_RpoD"/>
</dbReference>
<dbReference type="InterPro" id="IPR014284">
    <property type="entry name" value="RNA_pol_sigma-70_dom"/>
</dbReference>
<dbReference type="Pfam" id="PF04545">
    <property type="entry name" value="Sigma70_r4"/>
    <property type="match status" value="1"/>
</dbReference>
<dbReference type="PANTHER" id="PTHR30603">
    <property type="entry name" value="RNA POLYMERASE SIGMA FACTOR RPO"/>
    <property type="match status" value="1"/>
</dbReference>
<proteinExistence type="inferred from homology"/>
<feature type="region of interest" description="Sigma-70 factor domain-4" evidence="7">
    <location>
        <begin position="313"/>
        <end position="366"/>
    </location>
</feature>
<dbReference type="NCBIfam" id="TIGR02937">
    <property type="entry name" value="sigma70-ECF"/>
    <property type="match status" value="1"/>
</dbReference>
<keyword evidence="12" id="KW-1185">Reference proteome</keyword>
<dbReference type="InterPro" id="IPR007127">
    <property type="entry name" value="RNA_pol_sigma_70_r1_1"/>
</dbReference>
<feature type="domain" description="RNA polymerase sigma-70" evidence="10">
    <location>
        <begin position="338"/>
        <end position="364"/>
    </location>
</feature>
<dbReference type="SUPFAM" id="SSF88659">
    <property type="entry name" value="Sigma3 and sigma4 domains of RNA polymerase sigma factors"/>
    <property type="match status" value="2"/>
</dbReference>
<evidence type="ECO:0000256" key="5">
    <source>
        <dbReference type="ARBA" id="ARBA00023125"/>
    </source>
</evidence>
<dbReference type="OrthoDB" id="9809557at2"/>
<evidence type="ECO:0000313" key="11">
    <source>
        <dbReference type="EMBL" id="AER66342.1"/>
    </source>
</evidence>
<evidence type="ECO:0000256" key="7">
    <source>
        <dbReference type="HAMAP-Rule" id="MF_00963"/>
    </source>
</evidence>
<dbReference type="EMBL" id="CP003096">
    <property type="protein sequence ID" value="AER66342.1"/>
    <property type="molecule type" value="Genomic_DNA"/>
</dbReference>
<dbReference type="Gene3D" id="1.10.10.10">
    <property type="entry name" value="Winged helix-like DNA-binding domain superfamily/Winged helix DNA-binding domain"/>
    <property type="match status" value="2"/>
</dbReference>
<evidence type="ECO:0000256" key="4">
    <source>
        <dbReference type="ARBA" id="ARBA00023082"/>
    </source>
</evidence>
<keyword evidence="8" id="KW-0175">Coiled coil</keyword>
<organism evidence="11 12">
    <name type="scientific">Thermovirga lienii (strain ATCC BAA-1197 / DSM 17291 / Cas60314)</name>
    <dbReference type="NCBI Taxonomy" id="580340"/>
    <lineage>
        <taxon>Bacteria</taxon>
        <taxon>Thermotogati</taxon>
        <taxon>Synergistota</taxon>
        <taxon>Synergistia</taxon>
        <taxon>Synergistales</taxon>
        <taxon>Thermovirgaceae</taxon>
        <taxon>Thermovirga</taxon>
    </lineage>
</organism>